<keyword evidence="3" id="KW-1185">Reference proteome</keyword>
<feature type="transmembrane region" description="Helical" evidence="1">
    <location>
        <begin position="67"/>
        <end position="85"/>
    </location>
</feature>
<accession>A0ABQ4EVS4</accession>
<evidence type="ECO:0000256" key="1">
    <source>
        <dbReference type="SAM" id="Phobius"/>
    </source>
</evidence>
<protein>
    <submittedName>
        <fullName evidence="2">Uncharacterized protein</fullName>
    </submittedName>
</protein>
<name>A0ABQ4EVS4_9ACTN</name>
<keyword evidence="1" id="KW-0472">Membrane</keyword>
<organism evidence="2 3">
    <name type="scientific">Plantactinospora mayteni</name>
    <dbReference type="NCBI Taxonomy" id="566021"/>
    <lineage>
        <taxon>Bacteria</taxon>
        <taxon>Bacillati</taxon>
        <taxon>Actinomycetota</taxon>
        <taxon>Actinomycetes</taxon>
        <taxon>Micromonosporales</taxon>
        <taxon>Micromonosporaceae</taxon>
        <taxon>Plantactinospora</taxon>
    </lineage>
</organism>
<keyword evidence="1" id="KW-0812">Transmembrane</keyword>
<proteinExistence type="predicted"/>
<evidence type="ECO:0000313" key="2">
    <source>
        <dbReference type="EMBL" id="GIG98736.1"/>
    </source>
</evidence>
<evidence type="ECO:0000313" key="3">
    <source>
        <dbReference type="Proteomes" id="UP000621500"/>
    </source>
</evidence>
<dbReference type="EMBL" id="BONX01000036">
    <property type="protein sequence ID" value="GIG98736.1"/>
    <property type="molecule type" value="Genomic_DNA"/>
</dbReference>
<dbReference type="Proteomes" id="UP000621500">
    <property type="component" value="Unassembled WGS sequence"/>
</dbReference>
<reference evidence="2 3" key="1">
    <citation type="submission" date="2021-01" db="EMBL/GenBank/DDBJ databases">
        <title>Whole genome shotgun sequence of Plantactinospora mayteni NBRC 109088.</title>
        <authorList>
            <person name="Komaki H."/>
            <person name="Tamura T."/>
        </authorList>
    </citation>
    <scope>NUCLEOTIDE SEQUENCE [LARGE SCALE GENOMIC DNA]</scope>
    <source>
        <strain evidence="2 3">NBRC 109088</strain>
    </source>
</reference>
<feature type="transmembrane region" description="Helical" evidence="1">
    <location>
        <begin position="12"/>
        <end position="34"/>
    </location>
</feature>
<feature type="transmembrane region" description="Helical" evidence="1">
    <location>
        <begin position="40"/>
        <end position="60"/>
    </location>
</feature>
<comment type="caution">
    <text evidence="2">The sequence shown here is derived from an EMBL/GenBank/DDBJ whole genome shotgun (WGS) entry which is preliminary data.</text>
</comment>
<keyword evidence="1" id="KW-1133">Transmembrane helix</keyword>
<sequence>MQRTQSVLLTRLARVNPTGVFLAALVLVLVGLFAPGIVGGALLLALAVGLAALLVTTWPVQRPATRILRLVILTLLVGAALMKILS</sequence>
<gene>
    <name evidence="2" type="ORF">Pma05_53090</name>
</gene>